<feature type="chain" id="PRO_5012167089" description="SMP-30/Gluconolactonase/LRE-like region domain-containing protein" evidence="5">
    <location>
        <begin position="21"/>
        <end position="1071"/>
    </location>
</feature>
<feature type="region of interest" description="Disordered" evidence="4">
    <location>
        <begin position="403"/>
        <end position="426"/>
    </location>
</feature>
<dbReference type="InterPro" id="IPR029033">
    <property type="entry name" value="His_PPase_superfam"/>
</dbReference>
<evidence type="ECO:0000313" key="7">
    <source>
        <dbReference type="Proteomes" id="UP000192596"/>
    </source>
</evidence>
<dbReference type="CDD" id="cd07040">
    <property type="entry name" value="HP"/>
    <property type="match status" value="1"/>
</dbReference>
<evidence type="ECO:0000256" key="5">
    <source>
        <dbReference type="SAM" id="SignalP"/>
    </source>
</evidence>
<keyword evidence="3" id="KW-0964">Secreted</keyword>
<evidence type="ECO:0000256" key="4">
    <source>
        <dbReference type="SAM" id="MobiDB-lite"/>
    </source>
</evidence>
<dbReference type="Gene3D" id="2.120.10.30">
    <property type="entry name" value="TolB, C-terminal domain"/>
    <property type="match status" value="1"/>
</dbReference>
<proteinExistence type="inferred from homology"/>
<dbReference type="Pfam" id="PF03022">
    <property type="entry name" value="MRJP"/>
    <property type="match status" value="1"/>
</dbReference>
<keyword evidence="7" id="KW-1185">Reference proteome</keyword>
<dbReference type="AlphaFoldDB" id="A0A1V8TG02"/>
<dbReference type="InterPro" id="IPR017996">
    <property type="entry name" value="MRJP/yellow-related"/>
</dbReference>
<keyword evidence="5" id="KW-0732">Signal</keyword>
<feature type="compositionally biased region" description="Polar residues" evidence="4">
    <location>
        <begin position="1007"/>
        <end position="1027"/>
    </location>
</feature>
<evidence type="ECO:0008006" key="8">
    <source>
        <dbReference type="Google" id="ProtNLM"/>
    </source>
</evidence>
<feature type="region of interest" description="Disordered" evidence="4">
    <location>
        <begin position="865"/>
        <end position="902"/>
    </location>
</feature>
<dbReference type="InterPro" id="IPR011042">
    <property type="entry name" value="6-blade_b-propeller_TolB-like"/>
</dbReference>
<feature type="region of interest" description="Disordered" evidence="4">
    <location>
        <begin position="1001"/>
        <end position="1071"/>
    </location>
</feature>
<feature type="region of interest" description="Disordered" evidence="4">
    <location>
        <begin position="461"/>
        <end position="481"/>
    </location>
</feature>
<dbReference type="GO" id="GO:0005576">
    <property type="term" value="C:extracellular region"/>
    <property type="evidence" value="ECO:0007669"/>
    <property type="project" value="UniProtKB-SubCell"/>
</dbReference>
<feature type="region of interest" description="Disordered" evidence="4">
    <location>
        <begin position="922"/>
        <end position="959"/>
    </location>
</feature>
<evidence type="ECO:0000313" key="6">
    <source>
        <dbReference type="EMBL" id="OQO10142.1"/>
    </source>
</evidence>
<feature type="region of interest" description="Disordered" evidence="4">
    <location>
        <begin position="808"/>
        <end position="844"/>
    </location>
</feature>
<feature type="compositionally biased region" description="Polar residues" evidence="4">
    <location>
        <begin position="811"/>
        <end position="830"/>
    </location>
</feature>
<dbReference type="InterPro" id="IPR051710">
    <property type="entry name" value="Phosphatase_SH3-domain"/>
</dbReference>
<dbReference type="OrthoDB" id="3898179at2759"/>
<accession>A0A1V8TG02</accession>
<feature type="compositionally biased region" description="Polar residues" evidence="4">
    <location>
        <begin position="1037"/>
        <end position="1058"/>
    </location>
</feature>
<dbReference type="InParanoid" id="A0A1V8TG02"/>
<sequence length="1071" mass="115478">MLLPMLPLLSLLCLPGVAIAQQDPRAQIALTTDIPINGVSTTPEGRLFLLYARVDGSKGPTVVEWVNETAVPYPDLEWNSYNVSKDPATHLVRINSQRIGPDGQLWLVDVGSPAFGAPVILPAGPKLVVVNLTTNTVSHTYPLGTVILSASLLDDVRFNPAANLAYLTDAGVPALIVLDLHTGEARRFLENDMSTSATFPVSAEGRLLHGSNGNFQYLYADQLEVSPDAKWLYYQPASGQLYRIETCYLNAAFHNASLASILSQYREPFALTPSTGGTAIDAAGNIYVSDTDRQNIEIIAPNGTRSVFLHDERLLWVDAMWVDSQERLWMPAAQLNRGTPFNNGTSLVVKPFRHGARLDAADKDWILSTPTPYDPPLTYAGWNQSRALGVRIASLLHAREQEDNGLSGDGTEGISNGSRKRKRRTHKVVIHSSPFLRCLQTSVAISAGMAQFEPVSEPVSAVADGGGSNGHPRAASSMHSASPKMRAMEATRKSTPPSIVLTPIVEPKTDLIKASESPGSSPPHRKSKLRVDAFLGEWMNPQYFDYITPPPPSNMMVAGAKAELMQNEALDVFTPSNASKGTSGNLWGGMVRNKSRESLIDDWSDVRDSLPAPRPRRDRASSYTSYKSTDFADRRSPFRPGHVLQPLTSTLPKQKQGPGVYVPPTPAYAVSGSDHIPRGYLAHARAATVNVDYQWDSSRVPQDWGDGAELGEEWSAMHKRFRRGLNSMVRWYGKHEADARAEDALGLEQVEGQEEDVEAEQQEDLVVVLVTHGAGCNALIGALTGQPVLIDVATSSLTMAILRQDAPPMPISTTALPSPMTHSPTATPRHSPQPPSFDTPASVPRRNSLEASLAPYYQMQITASTDHLRSGASPARLSSLPTSRSITPNQSTYRPLSGTGTPLNPTWQVLPDYKMGTQSAALGSIRRPPPTSAPLARPPLRSSTLPGSGTDHEAGQPGLFAPTPPLMHLSGSSTPTSTGLWTPPLTGLWTPPAARTPVLAAKRDVETSTGAKSSLFSKLEQTANGRQDSGDDMVLDFSNSPPDSRPGTSSGQEISQDASRGMDSVVDLGKQ</sequence>
<comment type="caution">
    <text evidence="6">The sequence shown here is derived from an EMBL/GenBank/DDBJ whole genome shotgun (WGS) entry which is preliminary data.</text>
</comment>
<gene>
    <name evidence="6" type="ORF">B0A48_04499</name>
</gene>
<name>A0A1V8TG02_9PEZI</name>
<comment type="subcellular location">
    <subcellularLocation>
        <location evidence="1">Secreted</location>
    </subcellularLocation>
</comment>
<dbReference type="Gene3D" id="3.40.50.1240">
    <property type="entry name" value="Phosphoglycerate mutase-like"/>
    <property type="match status" value="2"/>
</dbReference>
<organism evidence="6 7">
    <name type="scientific">Cryoendolithus antarcticus</name>
    <dbReference type="NCBI Taxonomy" id="1507870"/>
    <lineage>
        <taxon>Eukaryota</taxon>
        <taxon>Fungi</taxon>
        <taxon>Dikarya</taxon>
        <taxon>Ascomycota</taxon>
        <taxon>Pezizomycotina</taxon>
        <taxon>Dothideomycetes</taxon>
        <taxon>Dothideomycetidae</taxon>
        <taxon>Cladosporiales</taxon>
        <taxon>Cladosporiaceae</taxon>
        <taxon>Cryoendolithus</taxon>
    </lineage>
</organism>
<dbReference type="PANTHER" id="PTHR16469:SF27">
    <property type="entry name" value="UBIQUITIN-ASSOCIATED AND SH3 DOMAIN-CONTAINING BA-RELATED"/>
    <property type="match status" value="1"/>
</dbReference>
<evidence type="ECO:0000256" key="1">
    <source>
        <dbReference type="ARBA" id="ARBA00004613"/>
    </source>
</evidence>
<dbReference type="SUPFAM" id="SSF53254">
    <property type="entry name" value="Phosphoglycerate mutase-like"/>
    <property type="match status" value="1"/>
</dbReference>
<feature type="signal peptide" evidence="5">
    <location>
        <begin position="1"/>
        <end position="20"/>
    </location>
</feature>
<evidence type="ECO:0000256" key="3">
    <source>
        <dbReference type="ARBA" id="ARBA00022525"/>
    </source>
</evidence>
<feature type="region of interest" description="Disordered" evidence="4">
    <location>
        <begin position="605"/>
        <end position="626"/>
    </location>
</feature>
<protein>
    <recommendedName>
        <fullName evidence="8">SMP-30/Gluconolactonase/LRE-like region domain-containing protein</fullName>
    </recommendedName>
</protein>
<evidence type="ECO:0000256" key="2">
    <source>
        <dbReference type="ARBA" id="ARBA00009127"/>
    </source>
</evidence>
<dbReference type="Proteomes" id="UP000192596">
    <property type="component" value="Unassembled WGS sequence"/>
</dbReference>
<feature type="compositionally biased region" description="Polar residues" evidence="4">
    <location>
        <begin position="879"/>
        <end position="902"/>
    </location>
</feature>
<reference evidence="7" key="1">
    <citation type="submission" date="2017-03" db="EMBL/GenBank/DDBJ databases">
        <title>Genomes of endolithic fungi from Antarctica.</title>
        <authorList>
            <person name="Coleine C."/>
            <person name="Masonjones S."/>
            <person name="Stajich J.E."/>
        </authorList>
    </citation>
    <scope>NUCLEOTIDE SEQUENCE [LARGE SCALE GENOMIC DNA]</scope>
    <source>
        <strain evidence="7">CCFEE 5527</strain>
    </source>
</reference>
<comment type="similarity">
    <text evidence="2">Belongs to the major royal jelly protein family.</text>
</comment>
<dbReference type="EMBL" id="NAJO01000009">
    <property type="protein sequence ID" value="OQO10142.1"/>
    <property type="molecule type" value="Genomic_DNA"/>
</dbReference>
<dbReference type="SUPFAM" id="SSF101898">
    <property type="entry name" value="NHL repeat"/>
    <property type="match status" value="1"/>
</dbReference>
<dbReference type="PANTHER" id="PTHR16469">
    <property type="entry name" value="UBIQUITIN-ASSOCIATED AND SH3 DOMAIN-CONTAINING BA-RELATED"/>
    <property type="match status" value="1"/>
</dbReference>